<sequence>MHCFFYTGYGSNICPLYLYRTMLAPWIYRFCTHSPLPTFLHVFYHILYKQSSITCHSINDYMMHRFFYTASGSCIYTPYLQGALQMQFCSPYILDAHIYHILYRQSPIVYHPINGSFKGSVQVPSIYTVQTNEEHCIIFPMGPVHIAFATFSIGADNIITLPREYTTANILPCIIQVVQIYLQSYIGLY</sequence>
<gene>
    <name evidence="1" type="ORF">GDO81_026079</name>
</gene>
<dbReference type="Proteomes" id="UP000824782">
    <property type="component" value="Unassembled WGS sequence"/>
</dbReference>
<protein>
    <submittedName>
        <fullName evidence="1">Uncharacterized protein</fullName>
    </submittedName>
</protein>
<evidence type="ECO:0000313" key="1">
    <source>
        <dbReference type="EMBL" id="KAG8542812.1"/>
    </source>
</evidence>
<organism evidence="1 2">
    <name type="scientific">Engystomops pustulosus</name>
    <name type="common">Tungara frog</name>
    <name type="synonym">Physalaemus pustulosus</name>
    <dbReference type="NCBI Taxonomy" id="76066"/>
    <lineage>
        <taxon>Eukaryota</taxon>
        <taxon>Metazoa</taxon>
        <taxon>Chordata</taxon>
        <taxon>Craniata</taxon>
        <taxon>Vertebrata</taxon>
        <taxon>Euteleostomi</taxon>
        <taxon>Amphibia</taxon>
        <taxon>Batrachia</taxon>
        <taxon>Anura</taxon>
        <taxon>Neobatrachia</taxon>
        <taxon>Hyloidea</taxon>
        <taxon>Leptodactylidae</taxon>
        <taxon>Leiuperinae</taxon>
        <taxon>Engystomops</taxon>
    </lineage>
</organism>
<comment type="caution">
    <text evidence="1">The sequence shown here is derived from an EMBL/GenBank/DDBJ whole genome shotgun (WGS) entry which is preliminary data.</text>
</comment>
<dbReference type="EMBL" id="WNYA01004423">
    <property type="protein sequence ID" value="KAG8542812.1"/>
    <property type="molecule type" value="Genomic_DNA"/>
</dbReference>
<reference evidence="1" key="1">
    <citation type="thesis" date="2020" institute="ProQuest LLC" country="789 East Eisenhower Parkway, Ann Arbor, MI, USA">
        <title>Comparative Genomics and Chromosome Evolution.</title>
        <authorList>
            <person name="Mudd A.B."/>
        </authorList>
    </citation>
    <scope>NUCLEOTIDE SEQUENCE</scope>
    <source>
        <strain evidence="1">237g6f4</strain>
        <tissue evidence="1">Blood</tissue>
    </source>
</reference>
<name>A0AAV6Z0Z0_ENGPU</name>
<accession>A0AAV6Z0Z0</accession>
<evidence type="ECO:0000313" key="2">
    <source>
        <dbReference type="Proteomes" id="UP000824782"/>
    </source>
</evidence>
<proteinExistence type="predicted"/>
<dbReference type="AlphaFoldDB" id="A0AAV6Z0Z0"/>
<keyword evidence="2" id="KW-1185">Reference proteome</keyword>